<protein>
    <submittedName>
        <fullName evidence="8">Glycoside hydrolase family 43 protein</fullName>
    </submittedName>
</protein>
<name>A0A3B0CB89_9FLAO</name>
<comment type="caution">
    <text evidence="8">The sequence shown here is derived from an EMBL/GenBank/DDBJ whole genome shotgun (WGS) entry which is preliminary data.</text>
</comment>
<feature type="active site" description="Proton acceptor" evidence="4">
    <location>
        <position position="15"/>
    </location>
</feature>
<evidence type="ECO:0000256" key="1">
    <source>
        <dbReference type="ARBA" id="ARBA00009865"/>
    </source>
</evidence>
<dbReference type="Proteomes" id="UP000276603">
    <property type="component" value="Unassembled WGS sequence"/>
</dbReference>
<keyword evidence="3 6" id="KW-0326">Glycosidase</keyword>
<feature type="active site" description="Proton donor" evidence="4">
    <location>
        <position position="186"/>
    </location>
</feature>
<dbReference type="PANTHER" id="PTHR42812">
    <property type="entry name" value="BETA-XYLOSIDASE"/>
    <property type="match status" value="1"/>
</dbReference>
<comment type="similarity">
    <text evidence="1 6">Belongs to the glycosyl hydrolase 43 family.</text>
</comment>
<dbReference type="Gene3D" id="2.60.120.200">
    <property type="match status" value="1"/>
</dbReference>
<dbReference type="Pfam" id="PF17851">
    <property type="entry name" value="GH43_C2"/>
    <property type="match status" value="1"/>
</dbReference>
<evidence type="ECO:0000313" key="9">
    <source>
        <dbReference type="Proteomes" id="UP000276603"/>
    </source>
</evidence>
<evidence type="ECO:0000256" key="2">
    <source>
        <dbReference type="ARBA" id="ARBA00022801"/>
    </source>
</evidence>
<evidence type="ECO:0000256" key="6">
    <source>
        <dbReference type="RuleBase" id="RU361187"/>
    </source>
</evidence>
<dbReference type="GO" id="GO:0004553">
    <property type="term" value="F:hydrolase activity, hydrolyzing O-glycosyl compounds"/>
    <property type="evidence" value="ECO:0007669"/>
    <property type="project" value="InterPro"/>
</dbReference>
<evidence type="ECO:0000256" key="3">
    <source>
        <dbReference type="ARBA" id="ARBA00023295"/>
    </source>
</evidence>
<dbReference type="Pfam" id="PF04616">
    <property type="entry name" value="Glyco_hydro_43"/>
    <property type="match status" value="1"/>
</dbReference>
<dbReference type="InterPro" id="IPR041542">
    <property type="entry name" value="GH43_C2"/>
</dbReference>
<keyword evidence="2 6" id="KW-0378">Hydrolase</keyword>
<evidence type="ECO:0000256" key="5">
    <source>
        <dbReference type="PIRSR" id="PIRSR606710-2"/>
    </source>
</evidence>
<dbReference type="GO" id="GO:0005975">
    <property type="term" value="P:carbohydrate metabolic process"/>
    <property type="evidence" value="ECO:0007669"/>
    <property type="project" value="InterPro"/>
</dbReference>
<dbReference type="SUPFAM" id="SSF75005">
    <property type="entry name" value="Arabinanase/levansucrase/invertase"/>
    <property type="match status" value="1"/>
</dbReference>
<evidence type="ECO:0000313" key="8">
    <source>
        <dbReference type="EMBL" id="RKN80186.1"/>
    </source>
</evidence>
<dbReference type="InterPro" id="IPR013320">
    <property type="entry name" value="ConA-like_dom_sf"/>
</dbReference>
<dbReference type="InterPro" id="IPR051795">
    <property type="entry name" value="Glycosyl_Hydrlase_43"/>
</dbReference>
<dbReference type="AlphaFoldDB" id="A0A3B0CB89"/>
<reference evidence="8 9" key="1">
    <citation type="submission" date="2018-10" db="EMBL/GenBank/DDBJ databases">
        <title>Ulvibacterium marinum gen. nov., sp. nov., a novel marine bacterium of the family Flavobacteriaceae, isolated from a culture of the green alga Ulva prolifera.</title>
        <authorList>
            <person name="Zhang Z."/>
        </authorList>
    </citation>
    <scope>NUCLEOTIDE SEQUENCE [LARGE SCALE GENOMIC DNA]</scope>
    <source>
        <strain evidence="8 9">CCMM003</strain>
    </source>
</reference>
<sequence>MSHIQNPILRGFNPDPSICRVGENYYIATSTFEWFPGVQIHHSRDLKNWKLIARPLNRLSQLDMRGNPDSCGVWAPCLSYDKGTFYLVYTNVRSFDGVWKDTPNYLVTTKDVRGSWSEPIYLSSRGFDGSLFHDADGKKWFLNMLVDHRNGKFFGGIEIQEYDTADQKLVGKVHYLTEGTSLGLSEGPHLYRENGHYYLVLAEGGTEYGHAMSIGRSRAIFGPYEFHPENPFISAAAKKNHALQKSGHGDLVQTQNGDWYVVFLVGRPLTTHGNCTLGRETALEEVIWKEDWPYLKGGGRVPRLEIPAPDLPQFLHEVPSAKVNFDQKEIPLDFQSLRIPITEDWCSLSARKGFLRLYGRESLNSLHHQSLLARRIQDFHVQVTTSIDFRPENILHMAGLVFYYNTGHYHYAYITSNDTGTQKYLGVISSDNFKMSFQEKLVDVTSEKSIVLRGEMNRDKLQFYFGLGEDKFEKLGTELDAGILSDDYVRDGSGRYRPAFTGSFAGICCQDLAMNSHHADFEWFEYKEINLK</sequence>
<dbReference type="OrthoDB" id="9801455at2"/>
<proteinExistence type="inferred from homology"/>
<feature type="domain" description="Beta-xylosidase C-terminal Concanavalin A-like" evidence="7">
    <location>
        <begin position="323"/>
        <end position="527"/>
    </location>
</feature>
<dbReference type="InterPro" id="IPR023296">
    <property type="entry name" value="Glyco_hydro_beta-prop_sf"/>
</dbReference>
<feature type="site" description="Important for catalytic activity, responsible for pKa modulation of the active site Glu and correct orientation of both the proton donor and substrate" evidence="5">
    <location>
        <position position="128"/>
    </location>
</feature>
<dbReference type="PANTHER" id="PTHR42812:SF12">
    <property type="entry name" value="BETA-XYLOSIDASE-RELATED"/>
    <property type="match status" value="1"/>
</dbReference>
<dbReference type="EMBL" id="RBCJ01000003">
    <property type="protein sequence ID" value="RKN80186.1"/>
    <property type="molecule type" value="Genomic_DNA"/>
</dbReference>
<evidence type="ECO:0000256" key="4">
    <source>
        <dbReference type="PIRSR" id="PIRSR606710-1"/>
    </source>
</evidence>
<evidence type="ECO:0000259" key="7">
    <source>
        <dbReference type="Pfam" id="PF17851"/>
    </source>
</evidence>
<dbReference type="RefSeq" id="WP_120712995.1">
    <property type="nucleotide sequence ID" value="NZ_RBCJ01000003.1"/>
</dbReference>
<gene>
    <name evidence="8" type="ORF">D7Z94_18285</name>
</gene>
<dbReference type="Gene3D" id="2.115.10.20">
    <property type="entry name" value="Glycosyl hydrolase domain, family 43"/>
    <property type="match status" value="1"/>
</dbReference>
<keyword evidence="9" id="KW-1185">Reference proteome</keyword>
<accession>A0A3B0CB89</accession>
<dbReference type="SUPFAM" id="SSF49899">
    <property type="entry name" value="Concanavalin A-like lectins/glucanases"/>
    <property type="match status" value="1"/>
</dbReference>
<organism evidence="8 9">
    <name type="scientific">Ulvibacterium marinum</name>
    <dbReference type="NCBI Taxonomy" id="2419782"/>
    <lineage>
        <taxon>Bacteria</taxon>
        <taxon>Pseudomonadati</taxon>
        <taxon>Bacteroidota</taxon>
        <taxon>Flavobacteriia</taxon>
        <taxon>Flavobacteriales</taxon>
        <taxon>Flavobacteriaceae</taxon>
        <taxon>Ulvibacterium</taxon>
    </lineage>
</organism>
<dbReference type="CDD" id="cd09000">
    <property type="entry name" value="GH43_SXA-like"/>
    <property type="match status" value="1"/>
</dbReference>
<dbReference type="InterPro" id="IPR006710">
    <property type="entry name" value="Glyco_hydro_43"/>
</dbReference>